<dbReference type="EnsemblProtists" id="EOD23185">
    <property type="protein sequence ID" value="EOD23185"/>
    <property type="gene ID" value="EMIHUDRAFT_461256"/>
</dbReference>
<reference evidence="1" key="2">
    <citation type="submission" date="2024-10" db="UniProtKB">
        <authorList>
            <consortium name="EnsemblProtists"/>
        </authorList>
    </citation>
    <scope>IDENTIFICATION</scope>
</reference>
<dbReference type="GeneID" id="17268732"/>
<name>A0A0D3JI50_EMIH1</name>
<dbReference type="KEGG" id="ehx:EMIHUDRAFT_461256"/>
<dbReference type="RefSeq" id="XP_005775614.1">
    <property type="nucleotide sequence ID" value="XM_005775557.1"/>
</dbReference>
<protein>
    <submittedName>
        <fullName evidence="1">Uncharacterized protein</fullName>
    </submittedName>
</protein>
<accession>A0A0D3JI50</accession>
<keyword evidence="2" id="KW-1185">Reference proteome</keyword>
<organism evidence="1 2">
    <name type="scientific">Emiliania huxleyi (strain CCMP1516)</name>
    <dbReference type="NCBI Taxonomy" id="280463"/>
    <lineage>
        <taxon>Eukaryota</taxon>
        <taxon>Haptista</taxon>
        <taxon>Haptophyta</taxon>
        <taxon>Prymnesiophyceae</taxon>
        <taxon>Isochrysidales</taxon>
        <taxon>Noelaerhabdaceae</taxon>
        <taxon>Emiliania</taxon>
    </lineage>
</organism>
<proteinExistence type="predicted"/>
<reference evidence="2" key="1">
    <citation type="journal article" date="2013" name="Nature">
        <title>Pan genome of the phytoplankton Emiliania underpins its global distribution.</title>
        <authorList>
            <person name="Read B.A."/>
            <person name="Kegel J."/>
            <person name="Klute M.J."/>
            <person name="Kuo A."/>
            <person name="Lefebvre S.C."/>
            <person name="Maumus F."/>
            <person name="Mayer C."/>
            <person name="Miller J."/>
            <person name="Monier A."/>
            <person name="Salamov A."/>
            <person name="Young J."/>
            <person name="Aguilar M."/>
            <person name="Claverie J.M."/>
            <person name="Frickenhaus S."/>
            <person name="Gonzalez K."/>
            <person name="Herman E.K."/>
            <person name="Lin Y.C."/>
            <person name="Napier J."/>
            <person name="Ogata H."/>
            <person name="Sarno A.F."/>
            <person name="Shmutz J."/>
            <person name="Schroeder D."/>
            <person name="de Vargas C."/>
            <person name="Verret F."/>
            <person name="von Dassow P."/>
            <person name="Valentin K."/>
            <person name="Van de Peer Y."/>
            <person name="Wheeler G."/>
            <person name="Dacks J.B."/>
            <person name="Delwiche C.F."/>
            <person name="Dyhrman S.T."/>
            <person name="Glockner G."/>
            <person name="John U."/>
            <person name="Richards T."/>
            <person name="Worden A.Z."/>
            <person name="Zhang X."/>
            <person name="Grigoriev I.V."/>
            <person name="Allen A.E."/>
            <person name="Bidle K."/>
            <person name="Borodovsky M."/>
            <person name="Bowler C."/>
            <person name="Brownlee C."/>
            <person name="Cock J.M."/>
            <person name="Elias M."/>
            <person name="Gladyshev V.N."/>
            <person name="Groth M."/>
            <person name="Guda C."/>
            <person name="Hadaegh A."/>
            <person name="Iglesias-Rodriguez M.D."/>
            <person name="Jenkins J."/>
            <person name="Jones B.M."/>
            <person name="Lawson T."/>
            <person name="Leese F."/>
            <person name="Lindquist E."/>
            <person name="Lobanov A."/>
            <person name="Lomsadze A."/>
            <person name="Malik S.B."/>
            <person name="Marsh M.E."/>
            <person name="Mackinder L."/>
            <person name="Mock T."/>
            <person name="Mueller-Roeber B."/>
            <person name="Pagarete A."/>
            <person name="Parker M."/>
            <person name="Probert I."/>
            <person name="Quesneville H."/>
            <person name="Raines C."/>
            <person name="Rensing S.A."/>
            <person name="Riano-Pachon D.M."/>
            <person name="Richier S."/>
            <person name="Rokitta S."/>
            <person name="Shiraiwa Y."/>
            <person name="Soanes D.M."/>
            <person name="van der Giezen M."/>
            <person name="Wahlund T.M."/>
            <person name="Williams B."/>
            <person name="Wilson W."/>
            <person name="Wolfe G."/>
            <person name="Wurch L.L."/>
        </authorList>
    </citation>
    <scope>NUCLEOTIDE SEQUENCE</scope>
</reference>
<sequence length="229" mass="24329">MHAAPPASRSATFAVRKVPLLRRYCSKGGVAKPKDDALAEAQRGKGGADVKVWSGNVELPAVTKKEAEESYLDATSVSRAITPPTALATEARNDMTKDRVNYVSTNLRPEAQYIVPGKSGAVAPVAVSQGALGMASLIVLCGGLLGAVYIKKEWKVSSAKELGDALRARGAARREAIEASSATSLVRSISQTADTTVKENVELLRRPSQQLGSHFNESFQGKIVKKKPE</sequence>
<evidence type="ECO:0000313" key="2">
    <source>
        <dbReference type="Proteomes" id="UP000013827"/>
    </source>
</evidence>
<evidence type="ECO:0000313" key="1">
    <source>
        <dbReference type="EnsemblProtists" id="EOD23185"/>
    </source>
</evidence>
<dbReference type="HOGENOM" id="CLU_1211709_0_0_1"/>
<dbReference type="AlphaFoldDB" id="A0A0D3JI50"/>
<dbReference type="Proteomes" id="UP000013827">
    <property type="component" value="Unassembled WGS sequence"/>
</dbReference>
<dbReference type="PaxDb" id="2903-EOD23185"/>